<evidence type="ECO:0000259" key="8">
    <source>
        <dbReference type="PROSITE" id="PS51740"/>
    </source>
</evidence>
<dbReference type="SUPFAM" id="SSF89447">
    <property type="entry name" value="AbrB/MazE/MraZ-like"/>
    <property type="match status" value="1"/>
</dbReference>
<dbReference type="CDD" id="cd16321">
    <property type="entry name" value="MraZ_C"/>
    <property type="match status" value="1"/>
</dbReference>
<dbReference type="InterPro" id="IPR035644">
    <property type="entry name" value="MraZ_C"/>
</dbReference>
<keyword evidence="2 7" id="KW-0963">Cytoplasm</keyword>
<keyword evidence="5 7" id="KW-0238">DNA-binding</keyword>
<dbReference type="Gene3D" id="3.40.1550.20">
    <property type="entry name" value="Transcriptional regulator MraZ domain"/>
    <property type="match status" value="1"/>
</dbReference>
<evidence type="ECO:0000313" key="10">
    <source>
        <dbReference type="Proteomes" id="UP000034690"/>
    </source>
</evidence>
<evidence type="ECO:0000256" key="3">
    <source>
        <dbReference type="ARBA" id="ARBA00022737"/>
    </source>
</evidence>
<feature type="domain" description="SpoVT-AbrB" evidence="8">
    <location>
        <begin position="77"/>
        <end position="120"/>
    </location>
</feature>
<evidence type="ECO:0000256" key="7">
    <source>
        <dbReference type="HAMAP-Rule" id="MF_01008"/>
    </source>
</evidence>
<dbReference type="InterPro" id="IPR007159">
    <property type="entry name" value="SpoVT-AbrB_dom"/>
</dbReference>
<proteinExistence type="inferred from homology"/>
<sequence>MFLGTYLAKFAAGRRVAVPAPLRRDLGESFILAKWYEGCLVLVARDSWEALLKRLTGSQKMLPTPVRDTERFIFSSAYESVPDDQGRIVIPDRLVSYANLEDELYFIGLGDRIEIWNKESWLEKEKSLAKDSAAYIEELARDERKRQ</sequence>
<organism evidence="9 10">
    <name type="scientific">Candidatus Woesebacteria bacterium GW2011_GWA1_39_21b</name>
    <dbReference type="NCBI Taxonomy" id="1618551"/>
    <lineage>
        <taxon>Bacteria</taxon>
        <taxon>Candidatus Woeseibacteriota</taxon>
    </lineage>
</organism>
<dbReference type="PROSITE" id="PS51740">
    <property type="entry name" value="SPOVT_ABRB"/>
    <property type="match status" value="1"/>
</dbReference>
<accession>A0A0G0QS16</accession>
<dbReference type="InterPro" id="IPR020603">
    <property type="entry name" value="MraZ_dom"/>
</dbReference>
<dbReference type="HAMAP" id="MF_01008">
    <property type="entry name" value="MraZ"/>
    <property type="match status" value="1"/>
</dbReference>
<keyword evidence="4 7" id="KW-0805">Transcription regulation</keyword>
<dbReference type="InterPro" id="IPR038619">
    <property type="entry name" value="MraZ_sf"/>
</dbReference>
<dbReference type="GO" id="GO:0009295">
    <property type="term" value="C:nucleoid"/>
    <property type="evidence" value="ECO:0007669"/>
    <property type="project" value="UniProtKB-SubCell"/>
</dbReference>
<comment type="subcellular location">
    <subcellularLocation>
        <location evidence="7">Cytoplasm</location>
        <location evidence="7">Nucleoid</location>
    </subcellularLocation>
</comment>
<dbReference type="GO" id="GO:2000143">
    <property type="term" value="P:negative regulation of DNA-templated transcription initiation"/>
    <property type="evidence" value="ECO:0007669"/>
    <property type="project" value="TreeGrafter"/>
</dbReference>
<gene>
    <name evidence="7" type="primary">mraZ</name>
    <name evidence="9" type="ORF">UT40_C0023G0021</name>
</gene>
<comment type="caution">
    <text evidence="9">The sequence shown here is derived from an EMBL/GenBank/DDBJ whole genome shotgun (WGS) entry which is preliminary data.</text>
</comment>
<dbReference type="EMBL" id="LBWQ01000023">
    <property type="protein sequence ID" value="KKR13155.1"/>
    <property type="molecule type" value="Genomic_DNA"/>
</dbReference>
<dbReference type="GO" id="GO:0005737">
    <property type="term" value="C:cytoplasm"/>
    <property type="evidence" value="ECO:0007669"/>
    <property type="project" value="UniProtKB-UniRule"/>
</dbReference>
<dbReference type="GO" id="GO:0000976">
    <property type="term" value="F:transcription cis-regulatory region binding"/>
    <property type="evidence" value="ECO:0007669"/>
    <property type="project" value="TreeGrafter"/>
</dbReference>
<dbReference type="Pfam" id="PF02381">
    <property type="entry name" value="MraZ"/>
    <property type="match status" value="2"/>
</dbReference>
<dbReference type="GO" id="GO:0003700">
    <property type="term" value="F:DNA-binding transcription factor activity"/>
    <property type="evidence" value="ECO:0007669"/>
    <property type="project" value="UniProtKB-UniRule"/>
</dbReference>
<dbReference type="InterPro" id="IPR003444">
    <property type="entry name" value="MraZ"/>
</dbReference>
<comment type="similarity">
    <text evidence="7">Belongs to the MraZ family.</text>
</comment>
<evidence type="ECO:0000256" key="4">
    <source>
        <dbReference type="ARBA" id="ARBA00023015"/>
    </source>
</evidence>
<evidence type="ECO:0000256" key="5">
    <source>
        <dbReference type="ARBA" id="ARBA00023125"/>
    </source>
</evidence>
<dbReference type="InterPro" id="IPR035642">
    <property type="entry name" value="MraZ_N"/>
</dbReference>
<dbReference type="PANTHER" id="PTHR34701">
    <property type="entry name" value="TRANSCRIPTIONAL REGULATOR MRAZ"/>
    <property type="match status" value="1"/>
</dbReference>
<keyword evidence="6 7" id="KW-0804">Transcription</keyword>
<dbReference type="InterPro" id="IPR037914">
    <property type="entry name" value="SpoVT-AbrB_sf"/>
</dbReference>
<evidence type="ECO:0000313" key="9">
    <source>
        <dbReference type="EMBL" id="KKR13155.1"/>
    </source>
</evidence>
<protein>
    <recommendedName>
        <fullName evidence="1 7">Transcriptional regulator MraZ</fullName>
    </recommendedName>
</protein>
<dbReference type="PANTHER" id="PTHR34701:SF1">
    <property type="entry name" value="TRANSCRIPTIONAL REGULATOR MRAZ"/>
    <property type="match status" value="1"/>
</dbReference>
<evidence type="ECO:0000256" key="1">
    <source>
        <dbReference type="ARBA" id="ARBA00013860"/>
    </source>
</evidence>
<comment type="subunit">
    <text evidence="7">Forms oligomers.</text>
</comment>
<evidence type="ECO:0000256" key="2">
    <source>
        <dbReference type="ARBA" id="ARBA00022490"/>
    </source>
</evidence>
<name>A0A0G0QS16_9BACT</name>
<dbReference type="Proteomes" id="UP000034690">
    <property type="component" value="Unassembled WGS sequence"/>
</dbReference>
<keyword evidence="3" id="KW-0677">Repeat</keyword>
<dbReference type="AlphaFoldDB" id="A0A0G0QS16"/>
<reference evidence="9 10" key="1">
    <citation type="journal article" date="2015" name="Nature">
        <title>rRNA introns, odd ribosomes, and small enigmatic genomes across a large radiation of phyla.</title>
        <authorList>
            <person name="Brown C.T."/>
            <person name="Hug L.A."/>
            <person name="Thomas B.C."/>
            <person name="Sharon I."/>
            <person name="Castelle C.J."/>
            <person name="Singh A."/>
            <person name="Wilkins M.J."/>
            <person name="Williams K.H."/>
            <person name="Banfield J.F."/>
        </authorList>
    </citation>
    <scope>NUCLEOTIDE SEQUENCE [LARGE SCALE GENOMIC DNA]</scope>
</reference>
<dbReference type="CDD" id="cd16320">
    <property type="entry name" value="MraZ_N"/>
    <property type="match status" value="1"/>
</dbReference>
<evidence type="ECO:0000256" key="6">
    <source>
        <dbReference type="ARBA" id="ARBA00023163"/>
    </source>
</evidence>